<dbReference type="RefSeq" id="WP_227230734.1">
    <property type="nucleotide sequence ID" value="NZ_JAJCVJ010000002.1"/>
</dbReference>
<evidence type="ECO:0000313" key="5">
    <source>
        <dbReference type="Proteomes" id="UP001596201"/>
    </source>
</evidence>
<sequence length="139" mass="15104">MTLEDLMRRDVVTATPGATVETLAQKMHDADVGSVVIVDDSWPVGLVTDRDLTVRVLGRGLDPADMTAHDVMTGEPITAPVEAGLLELTAMMRDEGVRRMPIVDGDELAGIVTMDDLYRLLVDELDNLSEVIAKESPPY</sequence>
<accession>A0ABD5REK5</accession>
<feature type="domain" description="CBS" evidence="3">
    <location>
        <begin position="7"/>
        <end position="63"/>
    </location>
</feature>
<dbReference type="Pfam" id="PF00571">
    <property type="entry name" value="CBS"/>
    <property type="match status" value="2"/>
</dbReference>
<dbReference type="SUPFAM" id="SSF54631">
    <property type="entry name" value="CBS-domain pair"/>
    <property type="match status" value="1"/>
</dbReference>
<dbReference type="Proteomes" id="UP001596201">
    <property type="component" value="Unassembled WGS sequence"/>
</dbReference>
<protein>
    <submittedName>
        <fullName evidence="4">CBS domain-containing protein</fullName>
    </submittedName>
</protein>
<name>A0ABD5REK5_9EURY</name>
<dbReference type="PANTHER" id="PTHR43080">
    <property type="entry name" value="CBS DOMAIN-CONTAINING PROTEIN CBSX3, MITOCHONDRIAL"/>
    <property type="match status" value="1"/>
</dbReference>
<reference evidence="4 5" key="1">
    <citation type="journal article" date="2019" name="Int. J. Syst. Evol. Microbiol.">
        <title>The Global Catalogue of Microorganisms (GCM) 10K type strain sequencing project: providing services to taxonomists for standard genome sequencing and annotation.</title>
        <authorList>
            <consortium name="The Broad Institute Genomics Platform"/>
            <consortium name="The Broad Institute Genome Sequencing Center for Infectious Disease"/>
            <person name="Wu L."/>
            <person name="Ma J."/>
        </authorList>
    </citation>
    <scope>NUCLEOTIDE SEQUENCE [LARGE SCALE GENOMIC DNA]</scope>
    <source>
        <strain evidence="4 5">CGMCC 1.12237</strain>
    </source>
</reference>
<keyword evidence="1 2" id="KW-0129">CBS domain</keyword>
<evidence type="ECO:0000259" key="3">
    <source>
        <dbReference type="PROSITE" id="PS51371"/>
    </source>
</evidence>
<evidence type="ECO:0000313" key="4">
    <source>
        <dbReference type="EMBL" id="MFC5368459.1"/>
    </source>
</evidence>
<dbReference type="InterPro" id="IPR000644">
    <property type="entry name" value="CBS_dom"/>
</dbReference>
<feature type="domain" description="CBS" evidence="3">
    <location>
        <begin position="72"/>
        <end position="127"/>
    </location>
</feature>
<dbReference type="AlphaFoldDB" id="A0ABD5REK5"/>
<dbReference type="CDD" id="cd17775">
    <property type="entry name" value="CBS_pair_bact_arch"/>
    <property type="match status" value="1"/>
</dbReference>
<evidence type="ECO:0000256" key="2">
    <source>
        <dbReference type="PROSITE-ProRule" id="PRU00703"/>
    </source>
</evidence>
<dbReference type="SMART" id="SM00116">
    <property type="entry name" value="CBS"/>
    <property type="match status" value="2"/>
</dbReference>
<evidence type="ECO:0000256" key="1">
    <source>
        <dbReference type="ARBA" id="ARBA00023122"/>
    </source>
</evidence>
<comment type="caution">
    <text evidence="4">The sequence shown here is derived from an EMBL/GenBank/DDBJ whole genome shotgun (WGS) entry which is preliminary data.</text>
</comment>
<dbReference type="Gene3D" id="3.10.580.10">
    <property type="entry name" value="CBS-domain"/>
    <property type="match status" value="1"/>
</dbReference>
<dbReference type="EMBL" id="JBHSKX010000002">
    <property type="protein sequence ID" value="MFC5368459.1"/>
    <property type="molecule type" value="Genomic_DNA"/>
</dbReference>
<dbReference type="PANTHER" id="PTHR43080:SF2">
    <property type="entry name" value="CBS DOMAIN-CONTAINING PROTEIN"/>
    <property type="match status" value="1"/>
</dbReference>
<dbReference type="PROSITE" id="PS51371">
    <property type="entry name" value="CBS"/>
    <property type="match status" value="2"/>
</dbReference>
<proteinExistence type="predicted"/>
<keyword evidence="5" id="KW-1185">Reference proteome</keyword>
<dbReference type="InterPro" id="IPR046342">
    <property type="entry name" value="CBS_dom_sf"/>
</dbReference>
<organism evidence="4 5">
    <name type="scientific">Salinirubrum litoreum</name>
    <dbReference type="NCBI Taxonomy" id="1126234"/>
    <lineage>
        <taxon>Archaea</taxon>
        <taxon>Methanobacteriati</taxon>
        <taxon>Methanobacteriota</taxon>
        <taxon>Stenosarchaea group</taxon>
        <taxon>Halobacteria</taxon>
        <taxon>Halobacteriales</taxon>
        <taxon>Haloferacaceae</taxon>
        <taxon>Salinirubrum</taxon>
    </lineage>
</organism>
<dbReference type="InterPro" id="IPR051257">
    <property type="entry name" value="Diverse_CBS-Domain"/>
</dbReference>
<gene>
    <name evidence="4" type="ORF">ACFPJ5_16135</name>
</gene>